<comment type="caution">
    <text evidence="1">The sequence shown here is derived from an EMBL/GenBank/DDBJ whole genome shotgun (WGS) entry which is preliminary data.</text>
</comment>
<dbReference type="InterPro" id="IPR029033">
    <property type="entry name" value="His_PPase_superfam"/>
</dbReference>
<evidence type="ECO:0008006" key="3">
    <source>
        <dbReference type="Google" id="ProtNLM"/>
    </source>
</evidence>
<dbReference type="PANTHER" id="PTHR46192">
    <property type="entry name" value="BROAD-RANGE ACID PHOSPHATASE DET1"/>
    <property type="match status" value="1"/>
</dbReference>
<dbReference type="STRING" id="1817814.A2V81_04315"/>
<dbReference type="EMBL" id="MEWR01000015">
    <property type="protein sequence ID" value="OGC81890.1"/>
    <property type="molecule type" value="Genomic_DNA"/>
</dbReference>
<dbReference type="CDD" id="cd07067">
    <property type="entry name" value="HP_PGM_like"/>
    <property type="match status" value="1"/>
</dbReference>
<dbReference type="AlphaFoldDB" id="A0A1F4XJV7"/>
<evidence type="ECO:0000313" key="1">
    <source>
        <dbReference type="EMBL" id="OGC81890.1"/>
    </source>
</evidence>
<evidence type="ECO:0000313" key="2">
    <source>
        <dbReference type="Proteomes" id="UP000177614"/>
    </source>
</evidence>
<proteinExistence type="predicted"/>
<dbReference type="InterPro" id="IPR052765">
    <property type="entry name" value="PGM-Related"/>
</dbReference>
<dbReference type="Gene3D" id="3.40.50.1240">
    <property type="entry name" value="Phosphoglycerate mutase-like"/>
    <property type="match status" value="1"/>
</dbReference>
<organism evidence="1 2">
    <name type="scientific">Candidatus Abawacabacteria bacterium RBG_16_42_10</name>
    <dbReference type="NCBI Taxonomy" id="1817814"/>
    <lineage>
        <taxon>Bacteria</taxon>
        <taxon>Candidatus Abawacaibacteriota</taxon>
    </lineage>
</organism>
<gene>
    <name evidence="1" type="ORF">A2V81_04315</name>
</gene>
<accession>A0A1F4XJV7</accession>
<dbReference type="SUPFAM" id="SSF53254">
    <property type="entry name" value="Phosphoglycerate mutase-like"/>
    <property type="match status" value="1"/>
</dbReference>
<dbReference type="InterPro" id="IPR013078">
    <property type="entry name" value="His_Pase_superF_clade-1"/>
</dbReference>
<sequence length="255" mass="29891">MKWPSTLTLIRHDISAYNILKKKKEKSSLYQKFLASFTKDVFSKATRKLAEQVRSEFALRIGDHNTPLDDDAGRATTMASRLKTKIECPDVVFVSPYERTQDTFTRMIKGWPELKDIPLYEEERIREQEHGLALLYNDWRVFHALHPEQAHLRKIEGVYWYRYPQGENVPDVRERNRSWLGTLVREFSEKKVLAITHHLNILATRANLERLNAEQFETVDEKEKPINCGVTIYRGHSKKGTNGKLVLEAYNEKLF</sequence>
<dbReference type="Proteomes" id="UP000177614">
    <property type="component" value="Unassembled WGS sequence"/>
</dbReference>
<name>A0A1F4XJV7_9BACT</name>
<dbReference type="Pfam" id="PF00300">
    <property type="entry name" value="His_Phos_1"/>
    <property type="match status" value="1"/>
</dbReference>
<protein>
    <recommendedName>
        <fullName evidence="3">Phosphoglycerate mutase</fullName>
    </recommendedName>
</protein>
<reference evidence="1 2" key="1">
    <citation type="journal article" date="2016" name="Nat. Commun.">
        <title>Thousands of microbial genomes shed light on interconnected biogeochemical processes in an aquifer system.</title>
        <authorList>
            <person name="Anantharaman K."/>
            <person name="Brown C.T."/>
            <person name="Hug L.A."/>
            <person name="Sharon I."/>
            <person name="Castelle C.J."/>
            <person name="Probst A.J."/>
            <person name="Thomas B.C."/>
            <person name="Singh A."/>
            <person name="Wilkins M.J."/>
            <person name="Karaoz U."/>
            <person name="Brodie E.L."/>
            <person name="Williams K.H."/>
            <person name="Hubbard S.S."/>
            <person name="Banfield J.F."/>
        </authorList>
    </citation>
    <scope>NUCLEOTIDE SEQUENCE [LARGE SCALE GENOMIC DNA]</scope>
</reference>